<feature type="transmembrane region" description="Helical" evidence="1">
    <location>
        <begin position="166"/>
        <end position="183"/>
    </location>
</feature>
<dbReference type="Proteomes" id="UP000715781">
    <property type="component" value="Unassembled WGS sequence"/>
</dbReference>
<name>A0A951Q5I7_9NOST</name>
<accession>A0A951Q5I7</accession>
<feature type="transmembrane region" description="Helical" evidence="1">
    <location>
        <begin position="135"/>
        <end position="154"/>
    </location>
</feature>
<keyword evidence="1" id="KW-0812">Transmembrane</keyword>
<evidence type="ECO:0000256" key="1">
    <source>
        <dbReference type="SAM" id="Phobius"/>
    </source>
</evidence>
<evidence type="ECO:0000313" key="2">
    <source>
        <dbReference type="EMBL" id="MBW4565032.1"/>
    </source>
</evidence>
<reference evidence="2" key="2">
    <citation type="journal article" date="2022" name="Microbiol. Resour. Announc.">
        <title>Metagenome Sequencing to Explore Phylogenomics of Terrestrial Cyanobacteria.</title>
        <authorList>
            <person name="Ward R.D."/>
            <person name="Stajich J.E."/>
            <person name="Johansen J.R."/>
            <person name="Huntemann M."/>
            <person name="Clum A."/>
            <person name="Foster B."/>
            <person name="Foster B."/>
            <person name="Roux S."/>
            <person name="Palaniappan K."/>
            <person name="Varghese N."/>
            <person name="Mukherjee S."/>
            <person name="Reddy T.B.K."/>
            <person name="Daum C."/>
            <person name="Copeland A."/>
            <person name="Chen I.A."/>
            <person name="Ivanova N.N."/>
            <person name="Kyrpides N.C."/>
            <person name="Shapiro N."/>
            <person name="Eloe-Fadrosh E.A."/>
            <person name="Pietrasiak N."/>
        </authorList>
    </citation>
    <scope>NUCLEOTIDE SEQUENCE</scope>
    <source>
        <strain evidence="2">JT2-VF2</strain>
    </source>
</reference>
<organism evidence="2 3">
    <name type="scientific">Mojavia pulchra JT2-VF2</name>
    <dbReference type="NCBI Taxonomy" id="287848"/>
    <lineage>
        <taxon>Bacteria</taxon>
        <taxon>Bacillati</taxon>
        <taxon>Cyanobacteriota</taxon>
        <taxon>Cyanophyceae</taxon>
        <taxon>Nostocales</taxon>
        <taxon>Nostocaceae</taxon>
    </lineage>
</organism>
<feature type="transmembrane region" description="Helical" evidence="1">
    <location>
        <begin position="213"/>
        <end position="233"/>
    </location>
</feature>
<sequence length="307" mass="33411">MTTTVIWSKANRLGGLRRFAIAITLLNLLGHSFLGFEQSWAQPLVALATTYSVELLLEVVEALVQQRIPNFLGGIQKFIDFLLPAHITGLAVAMLLYANEQLFPIIFASAVAIGSKAIFQTAAGKTNRHFFNPSNFGITVTLLLFPWVGIAPPYQFTENLSGIGDWLLPGLIVITGTFLNARFTRRLPLIAAWLIGFVIQAWLRSLIFSTPLVAALVPMTGVAFILFTFYMVTDPGTTPIDSREQILFGAGVAATYGILMVSHIVFGLFFALTIVCAVRGIVLQVQTTIKLEEPVNIVPASATAVEV</sequence>
<protein>
    <submittedName>
        <fullName evidence="2">RnfABCDGE type electron transport complex subunit D</fullName>
    </submittedName>
</protein>
<gene>
    <name evidence="2" type="ORF">KME32_28810</name>
</gene>
<keyword evidence="1" id="KW-1133">Transmembrane helix</keyword>
<reference evidence="2" key="1">
    <citation type="submission" date="2021-05" db="EMBL/GenBank/DDBJ databases">
        <authorList>
            <person name="Pietrasiak N."/>
            <person name="Ward R."/>
            <person name="Stajich J.E."/>
            <person name="Kurbessoian T."/>
        </authorList>
    </citation>
    <scope>NUCLEOTIDE SEQUENCE</scope>
    <source>
        <strain evidence="2">JT2-VF2</strain>
    </source>
</reference>
<dbReference type="AlphaFoldDB" id="A0A951Q5I7"/>
<feature type="transmembrane region" description="Helical" evidence="1">
    <location>
        <begin position="245"/>
        <end position="272"/>
    </location>
</feature>
<proteinExistence type="predicted"/>
<feature type="transmembrane region" description="Helical" evidence="1">
    <location>
        <begin position="16"/>
        <end position="34"/>
    </location>
</feature>
<evidence type="ECO:0000313" key="3">
    <source>
        <dbReference type="Proteomes" id="UP000715781"/>
    </source>
</evidence>
<comment type="caution">
    <text evidence="2">The sequence shown here is derived from an EMBL/GenBank/DDBJ whole genome shotgun (WGS) entry which is preliminary data.</text>
</comment>
<keyword evidence="1" id="KW-0472">Membrane</keyword>
<dbReference type="EMBL" id="JAHHHN010000029">
    <property type="protein sequence ID" value="MBW4565032.1"/>
    <property type="molecule type" value="Genomic_DNA"/>
</dbReference>